<dbReference type="OrthoDB" id="3173255at2"/>
<dbReference type="KEGG" id="ccu:Ccur_02370"/>
<dbReference type="Proteomes" id="UP000000954">
    <property type="component" value="Chromosome"/>
</dbReference>
<proteinExistence type="predicted"/>
<evidence type="ECO:0000313" key="1">
    <source>
        <dbReference type="EMBL" id="ACU93966.1"/>
    </source>
</evidence>
<dbReference type="InterPro" id="IPR016024">
    <property type="entry name" value="ARM-type_fold"/>
</dbReference>
<dbReference type="SUPFAM" id="SSF48371">
    <property type="entry name" value="ARM repeat"/>
    <property type="match status" value="1"/>
</dbReference>
<dbReference type="RefSeq" id="WP_012802654.1">
    <property type="nucleotide sequence ID" value="NC_013170.1"/>
</dbReference>
<organism evidence="1 2">
    <name type="scientific">Cryptobacterium curtum (strain ATCC 700683 / DSM 15641 / CCUG 43107 / 12-3)</name>
    <dbReference type="NCBI Taxonomy" id="469378"/>
    <lineage>
        <taxon>Bacteria</taxon>
        <taxon>Bacillati</taxon>
        <taxon>Actinomycetota</taxon>
        <taxon>Coriobacteriia</taxon>
        <taxon>Eggerthellales</taxon>
        <taxon>Eggerthellaceae</taxon>
        <taxon>Cryptobacterium</taxon>
    </lineage>
</organism>
<sequence>MSERQEADELVEGALTDASVLQSTIEELSGPSRRSRQNAAQIIAAVAKRDAQLVLPFADDLIDALNRPEAQTRWECLDALTCLVDIGSRSCDKALAGAEASLFDEDNGPVRLAAMRFLCKLGATTESRSEKIWPLINEGIQCYHGDLEFQDMLVAVIGFSEGKLSAAVKKSLAERMEFDAANSKGALKSRAQQIIDNVS</sequence>
<reference evidence="1 2" key="1">
    <citation type="journal article" date="2009" name="Stand. Genomic Sci.">
        <title>Complete genome sequence of Cryptobacterium curtum type strain (12-3).</title>
        <authorList>
            <person name="Mavrommatis K."/>
            <person name="Pukall R."/>
            <person name="Rohde C."/>
            <person name="Chen F."/>
            <person name="Sims D."/>
            <person name="Brettin T."/>
            <person name="Kuske C."/>
            <person name="Detter J.C."/>
            <person name="Han C."/>
            <person name="Lapidus A."/>
            <person name="Copeland A."/>
            <person name="Glavina Del Rio T."/>
            <person name="Nolan M."/>
            <person name="Lucas S."/>
            <person name="Tice H."/>
            <person name="Cheng J.F."/>
            <person name="Bruce D."/>
            <person name="Goodwin L."/>
            <person name="Pitluck S."/>
            <person name="Ovchinnikova G."/>
            <person name="Pati A."/>
            <person name="Ivanova N."/>
            <person name="Chen A."/>
            <person name="Palaniappan K."/>
            <person name="Chain P."/>
            <person name="D'haeseleer P."/>
            <person name="Goker M."/>
            <person name="Bristow J."/>
            <person name="Eisen J.A."/>
            <person name="Markowitz V."/>
            <person name="Hugenholtz P."/>
            <person name="Rohde M."/>
            <person name="Klenk H.P."/>
            <person name="Kyrpides N.C."/>
        </authorList>
    </citation>
    <scope>NUCLEOTIDE SEQUENCE [LARGE SCALE GENOMIC DNA]</scope>
    <source>
        <strain evidence="2">ATCC 700683 / DSM 15641 / 12-3</strain>
    </source>
</reference>
<protein>
    <recommendedName>
        <fullName evidence="3">HEAT repeat domain-containing protein</fullName>
    </recommendedName>
</protein>
<evidence type="ECO:0008006" key="3">
    <source>
        <dbReference type="Google" id="ProtNLM"/>
    </source>
</evidence>
<evidence type="ECO:0000313" key="2">
    <source>
        <dbReference type="Proteomes" id="UP000000954"/>
    </source>
</evidence>
<gene>
    <name evidence="1" type="ordered locus">Ccur_02370</name>
</gene>
<dbReference type="InterPro" id="IPR011989">
    <property type="entry name" value="ARM-like"/>
</dbReference>
<keyword evidence="2" id="KW-1185">Reference proteome</keyword>
<dbReference type="Gene3D" id="1.25.10.10">
    <property type="entry name" value="Leucine-rich Repeat Variant"/>
    <property type="match status" value="1"/>
</dbReference>
<dbReference type="EMBL" id="CP001682">
    <property type="protein sequence ID" value="ACU93966.1"/>
    <property type="molecule type" value="Genomic_DNA"/>
</dbReference>
<accession>C7MM26</accession>
<name>C7MM26_CRYCD</name>
<dbReference type="AlphaFoldDB" id="C7MM26"/>
<dbReference type="eggNOG" id="ENOG5033Y5H">
    <property type="taxonomic scope" value="Bacteria"/>
</dbReference>
<dbReference type="STRING" id="469378.Ccur_02370"/>
<dbReference type="HOGENOM" id="CLU_091973_0_0_11"/>